<dbReference type="InterPro" id="IPR005543">
    <property type="entry name" value="PASTA_dom"/>
</dbReference>
<dbReference type="PROSITE" id="PS51178">
    <property type="entry name" value="PASTA"/>
    <property type="match status" value="2"/>
</dbReference>
<reference evidence="17 18" key="1">
    <citation type="submission" date="2019-05" db="EMBL/GenBank/DDBJ databases">
        <authorList>
            <person name="Narsing Rao M.P."/>
            <person name="Li W.J."/>
        </authorList>
    </citation>
    <scope>NUCLEOTIDE SEQUENCE [LARGE SCALE GENOMIC DNA]</scope>
    <source>
        <strain evidence="17 18">SYSU_K30003</strain>
    </source>
</reference>
<dbReference type="PROSITE" id="PS50011">
    <property type="entry name" value="PROTEIN_KINASE_DOM"/>
    <property type="match status" value="1"/>
</dbReference>
<evidence type="ECO:0000256" key="3">
    <source>
        <dbReference type="ARBA" id="ARBA00022544"/>
    </source>
</evidence>
<dbReference type="RefSeq" id="WP_138196736.1">
    <property type="nucleotide sequence ID" value="NZ_VCIW01000018.1"/>
</dbReference>
<dbReference type="GO" id="GO:0009847">
    <property type="term" value="P:spore germination"/>
    <property type="evidence" value="ECO:0007669"/>
    <property type="project" value="UniProtKB-ARBA"/>
</dbReference>
<dbReference type="Gene3D" id="1.10.510.10">
    <property type="entry name" value="Transferase(Phosphotransferase) domain 1"/>
    <property type="match status" value="1"/>
</dbReference>
<dbReference type="AlphaFoldDB" id="A0A5R9GEU2"/>
<evidence type="ECO:0000256" key="9">
    <source>
        <dbReference type="ARBA" id="ARBA00047899"/>
    </source>
</evidence>
<dbReference type="InterPro" id="IPR000719">
    <property type="entry name" value="Prot_kinase_dom"/>
</dbReference>
<keyword evidence="5 13" id="KW-0547">Nucleotide-binding</keyword>
<dbReference type="SUPFAM" id="SSF56112">
    <property type="entry name" value="Protein kinase-like (PK-like)"/>
    <property type="match status" value="1"/>
</dbReference>
<dbReference type="Pfam" id="PF03793">
    <property type="entry name" value="PASTA"/>
    <property type="match status" value="2"/>
</dbReference>
<name>A0A5R9GEU2_9BACL</name>
<dbReference type="InterPro" id="IPR011009">
    <property type="entry name" value="Kinase-like_dom_sf"/>
</dbReference>
<dbReference type="FunFam" id="1.10.510.10:FF:000021">
    <property type="entry name" value="Serine/threonine protein kinase"/>
    <property type="match status" value="1"/>
</dbReference>
<evidence type="ECO:0000256" key="4">
    <source>
        <dbReference type="ARBA" id="ARBA00022679"/>
    </source>
</evidence>
<dbReference type="FunFam" id="3.30.200.20:FF:000035">
    <property type="entry name" value="Serine/threonine protein kinase Stk1"/>
    <property type="match status" value="1"/>
</dbReference>
<evidence type="ECO:0000256" key="14">
    <source>
        <dbReference type="SAM" id="MobiDB-lite"/>
    </source>
</evidence>
<dbReference type="CDD" id="cd14014">
    <property type="entry name" value="STKc_PknB_like"/>
    <property type="match status" value="1"/>
</dbReference>
<evidence type="ECO:0000256" key="10">
    <source>
        <dbReference type="ARBA" id="ARBA00048679"/>
    </source>
</evidence>
<accession>A0A5R9GEU2</accession>
<evidence type="ECO:0000313" key="17">
    <source>
        <dbReference type="EMBL" id="TLS49915.1"/>
    </source>
</evidence>
<dbReference type="SMART" id="SM00220">
    <property type="entry name" value="S_TKc"/>
    <property type="match status" value="1"/>
</dbReference>
<dbReference type="OrthoDB" id="9788659at2"/>
<dbReference type="PROSITE" id="PS00107">
    <property type="entry name" value="PROTEIN_KINASE_ATP"/>
    <property type="match status" value="1"/>
</dbReference>
<sequence length="719" mass="78847">MNGTTLSGRYELIERVGGGGMALVYKARDTLLNRHVAVKVLRQQYVHDEEFIRRFRREAQSAASLSHPNVVSIYDVGQDEETHFIVMEYIEGSNLNDIIKAQAPLQTAEAVHIATQICDALEHAHANGIIHRDIKPHNILIGKNGRVKVTDFGIARAITTSTITQTGSVIGSVHYFSPEHAKGVTAGEKSDLYSLGIVLYQMLTARLPFIGESPISVALKHLQEPVEEPRAVNPMIPQSVENVILKSLRKRPEERYVSAGEMLRDLETCLAPERRDEPKWTYASDAEDDAEATRVIPAIRGDMKPAGRPGALDGAGSGEASQSASGAPVWRDGSYVDEEEEERRGNPWVKPLVWFGILLVLLGGAWWGVNKVQEIFVIPTVEVPLVEGLPLERAITEIEAAGLVVEDPIVYEYNREVPLDYVISQTKAGEKVKGTMPIRLYVSKGIEMVEMPALVGLTEAEARAALEELGIPDESVQFDADFSDKEGAGGIIEQFPPALQPIDPLDTSVRVVVSRGREETDMPELLGLTAQEAQAMLERAGLELLEKNIVREPAYFEKGRVFKQFPYQPGDPVKPPGEGIMIYISDGLPKEARATTYTVVIGPKEQGAESAVRILVTDAMGERVEAVNQKVSSEQSFTFEVVTSPSKNASIEVFLDDAKLDQYTWTHRQAEESGGSANAPRQEEPEAFEEEPAEPVDGEPGDEEGQSPSDGTEQTVEGL</sequence>
<evidence type="ECO:0000256" key="11">
    <source>
        <dbReference type="ARBA" id="ARBA00060432"/>
    </source>
</evidence>
<keyword evidence="2" id="KW-0723">Serine/threonine-protein kinase</keyword>
<evidence type="ECO:0000313" key="18">
    <source>
        <dbReference type="Proteomes" id="UP000309676"/>
    </source>
</evidence>
<feature type="domain" description="PASTA" evidence="16">
    <location>
        <begin position="445"/>
        <end position="515"/>
    </location>
</feature>
<keyword evidence="8" id="KW-0735">Signal-anchor</keyword>
<evidence type="ECO:0000256" key="12">
    <source>
        <dbReference type="ARBA" id="ARBA00070041"/>
    </source>
</evidence>
<evidence type="ECO:0000259" key="15">
    <source>
        <dbReference type="PROSITE" id="PS50011"/>
    </source>
</evidence>
<feature type="region of interest" description="Disordered" evidence="14">
    <location>
        <begin position="302"/>
        <end position="337"/>
    </location>
</feature>
<dbReference type="InterPro" id="IPR008271">
    <property type="entry name" value="Ser/Thr_kinase_AS"/>
</dbReference>
<dbReference type="EMBL" id="VCIW01000018">
    <property type="protein sequence ID" value="TLS49915.1"/>
    <property type="molecule type" value="Genomic_DNA"/>
</dbReference>
<evidence type="ECO:0000256" key="13">
    <source>
        <dbReference type="PROSITE-ProRule" id="PRU10141"/>
    </source>
</evidence>
<evidence type="ECO:0000256" key="1">
    <source>
        <dbReference type="ARBA" id="ARBA00012513"/>
    </source>
</evidence>
<dbReference type="SMART" id="SM00740">
    <property type="entry name" value="PASTA"/>
    <property type="match status" value="3"/>
</dbReference>
<evidence type="ECO:0000256" key="8">
    <source>
        <dbReference type="ARBA" id="ARBA00022968"/>
    </source>
</evidence>
<dbReference type="GO" id="GO:0071224">
    <property type="term" value="P:cellular response to peptidoglycan"/>
    <property type="evidence" value="ECO:0007669"/>
    <property type="project" value="UniProtKB-ARBA"/>
</dbReference>
<protein>
    <recommendedName>
        <fullName evidence="12">Serine/threonine-protein kinase PrkC</fullName>
        <ecNumber evidence="1">2.7.11.1</ecNumber>
    </recommendedName>
</protein>
<dbReference type="EC" id="2.7.11.1" evidence="1"/>
<evidence type="ECO:0000256" key="7">
    <source>
        <dbReference type="ARBA" id="ARBA00022840"/>
    </source>
</evidence>
<evidence type="ECO:0000256" key="2">
    <source>
        <dbReference type="ARBA" id="ARBA00022527"/>
    </source>
</evidence>
<evidence type="ECO:0000256" key="5">
    <source>
        <dbReference type="ARBA" id="ARBA00022741"/>
    </source>
</evidence>
<feature type="domain" description="Protein kinase" evidence="15">
    <location>
        <begin position="10"/>
        <end position="270"/>
    </location>
</feature>
<evidence type="ECO:0000259" key="16">
    <source>
        <dbReference type="PROSITE" id="PS51178"/>
    </source>
</evidence>
<feature type="domain" description="PASTA" evidence="16">
    <location>
        <begin position="377"/>
        <end position="444"/>
    </location>
</feature>
<comment type="caution">
    <text evidence="17">The sequence shown here is derived from an EMBL/GenBank/DDBJ whole genome shotgun (WGS) entry which is preliminary data.</text>
</comment>
<keyword evidence="4" id="KW-0808">Transferase</keyword>
<keyword evidence="3" id="KW-0309">Germination</keyword>
<dbReference type="NCBIfam" id="NF033483">
    <property type="entry name" value="PknB_PASTA_kin"/>
    <property type="match status" value="1"/>
</dbReference>
<feature type="compositionally biased region" description="Acidic residues" evidence="14">
    <location>
        <begin position="685"/>
        <end position="705"/>
    </location>
</feature>
<keyword evidence="18" id="KW-1185">Reference proteome</keyword>
<dbReference type="PANTHER" id="PTHR43289">
    <property type="entry name" value="MITOGEN-ACTIVATED PROTEIN KINASE KINASE KINASE 20-RELATED"/>
    <property type="match status" value="1"/>
</dbReference>
<dbReference type="InterPro" id="IPR017441">
    <property type="entry name" value="Protein_kinase_ATP_BS"/>
</dbReference>
<dbReference type="Pfam" id="PF00069">
    <property type="entry name" value="Pkinase"/>
    <property type="match status" value="1"/>
</dbReference>
<dbReference type="CDD" id="cd06577">
    <property type="entry name" value="PASTA_pknB"/>
    <property type="match status" value="2"/>
</dbReference>
<dbReference type="GO" id="GO:0005524">
    <property type="term" value="F:ATP binding"/>
    <property type="evidence" value="ECO:0007669"/>
    <property type="project" value="UniProtKB-UniRule"/>
</dbReference>
<comment type="catalytic activity">
    <reaction evidence="10">
        <text>L-seryl-[protein] + ATP = O-phospho-L-seryl-[protein] + ADP + H(+)</text>
        <dbReference type="Rhea" id="RHEA:17989"/>
        <dbReference type="Rhea" id="RHEA-COMP:9863"/>
        <dbReference type="Rhea" id="RHEA-COMP:11604"/>
        <dbReference type="ChEBI" id="CHEBI:15378"/>
        <dbReference type="ChEBI" id="CHEBI:29999"/>
        <dbReference type="ChEBI" id="CHEBI:30616"/>
        <dbReference type="ChEBI" id="CHEBI:83421"/>
        <dbReference type="ChEBI" id="CHEBI:456216"/>
        <dbReference type="EC" id="2.7.11.1"/>
    </reaction>
</comment>
<keyword evidence="6 17" id="KW-0418">Kinase</keyword>
<dbReference type="GO" id="GO:0004674">
    <property type="term" value="F:protein serine/threonine kinase activity"/>
    <property type="evidence" value="ECO:0007669"/>
    <property type="project" value="UniProtKB-KW"/>
</dbReference>
<feature type="compositionally biased region" description="Polar residues" evidence="14">
    <location>
        <begin position="706"/>
        <end position="719"/>
    </location>
</feature>
<dbReference type="Gene3D" id="3.30.200.20">
    <property type="entry name" value="Phosphorylase Kinase, domain 1"/>
    <property type="match status" value="1"/>
</dbReference>
<feature type="compositionally biased region" description="Low complexity" evidence="14">
    <location>
        <begin position="318"/>
        <end position="327"/>
    </location>
</feature>
<evidence type="ECO:0000256" key="6">
    <source>
        <dbReference type="ARBA" id="ARBA00022777"/>
    </source>
</evidence>
<dbReference type="PROSITE" id="PS00108">
    <property type="entry name" value="PROTEIN_KINASE_ST"/>
    <property type="match status" value="1"/>
</dbReference>
<dbReference type="PANTHER" id="PTHR43289:SF34">
    <property type="entry name" value="SERINE_THREONINE-PROTEIN KINASE YBDM-RELATED"/>
    <property type="match status" value="1"/>
</dbReference>
<feature type="region of interest" description="Disordered" evidence="14">
    <location>
        <begin position="668"/>
        <end position="719"/>
    </location>
</feature>
<keyword evidence="8" id="KW-0812">Transmembrane</keyword>
<comment type="subcellular location">
    <subcellularLocation>
        <location evidence="11">Spore membrane</location>
        <topology evidence="11">Single-pass type II membrane protein</topology>
    </subcellularLocation>
</comment>
<gene>
    <name evidence="17" type="primary">pknB</name>
    <name evidence="17" type="ORF">FE782_23230</name>
</gene>
<dbReference type="Proteomes" id="UP000309676">
    <property type="component" value="Unassembled WGS sequence"/>
</dbReference>
<comment type="catalytic activity">
    <reaction evidence="9">
        <text>L-threonyl-[protein] + ATP = O-phospho-L-threonyl-[protein] + ADP + H(+)</text>
        <dbReference type="Rhea" id="RHEA:46608"/>
        <dbReference type="Rhea" id="RHEA-COMP:11060"/>
        <dbReference type="Rhea" id="RHEA-COMP:11605"/>
        <dbReference type="ChEBI" id="CHEBI:15378"/>
        <dbReference type="ChEBI" id="CHEBI:30013"/>
        <dbReference type="ChEBI" id="CHEBI:30616"/>
        <dbReference type="ChEBI" id="CHEBI:61977"/>
        <dbReference type="ChEBI" id="CHEBI:456216"/>
        <dbReference type="EC" id="2.7.11.1"/>
    </reaction>
</comment>
<keyword evidence="7 13" id="KW-0067">ATP-binding</keyword>
<proteinExistence type="predicted"/>
<dbReference type="GO" id="GO:0007165">
    <property type="term" value="P:signal transduction"/>
    <property type="evidence" value="ECO:0007669"/>
    <property type="project" value="UniProtKB-ARBA"/>
</dbReference>
<organism evidence="17 18">
    <name type="scientific">Paenibacillus antri</name>
    <dbReference type="NCBI Taxonomy" id="2582848"/>
    <lineage>
        <taxon>Bacteria</taxon>
        <taxon>Bacillati</taxon>
        <taxon>Bacillota</taxon>
        <taxon>Bacilli</taxon>
        <taxon>Bacillales</taxon>
        <taxon>Paenibacillaceae</taxon>
        <taxon>Paenibacillus</taxon>
    </lineage>
</organism>
<dbReference type="Gene3D" id="3.30.10.20">
    <property type="match status" value="3"/>
</dbReference>
<feature type="binding site" evidence="13">
    <location>
        <position position="39"/>
    </location>
    <ligand>
        <name>ATP</name>
        <dbReference type="ChEBI" id="CHEBI:30616"/>
    </ligand>
</feature>